<dbReference type="PANTHER" id="PTHR46018:SF7">
    <property type="entry name" value="RIBONUCLEASE Z"/>
    <property type="match status" value="1"/>
</dbReference>
<dbReference type="Gene3D" id="3.60.15.10">
    <property type="entry name" value="Ribonuclease Z/Hydroxyacylglutathione hydrolase-like"/>
    <property type="match status" value="1"/>
</dbReference>
<dbReference type="InterPro" id="IPR036866">
    <property type="entry name" value="RibonucZ/Hydroxyglut_hydro"/>
</dbReference>
<dbReference type="SUPFAM" id="SSF56281">
    <property type="entry name" value="Metallo-hydrolase/oxidoreductase"/>
    <property type="match status" value="1"/>
</dbReference>
<dbReference type="Proteomes" id="UP001317705">
    <property type="component" value="Chromosome"/>
</dbReference>
<feature type="compositionally biased region" description="Basic and acidic residues" evidence="1">
    <location>
        <begin position="346"/>
        <end position="355"/>
    </location>
</feature>
<keyword evidence="4" id="KW-1185">Reference proteome</keyword>
<dbReference type="NCBIfam" id="NF002558">
    <property type="entry name" value="PRK02126.1"/>
    <property type="match status" value="1"/>
</dbReference>
<gene>
    <name evidence="3" type="ORF">GURASL_28470</name>
</gene>
<evidence type="ECO:0000313" key="3">
    <source>
        <dbReference type="EMBL" id="BDV43924.1"/>
    </source>
</evidence>
<feature type="domain" description="Metallo-beta-lactamase" evidence="2">
    <location>
        <begin position="241"/>
        <end position="314"/>
    </location>
</feature>
<accession>A0ABN6VUB5</accession>
<evidence type="ECO:0000259" key="2">
    <source>
        <dbReference type="Pfam" id="PF12706"/>
    </source>
</evidence>
<dbReference type="EMBL" id="AP027151">
    <property type="protein sequence ID" value="BDV43924.1"/>
    <property type="molecule type" value="Genomic_DNA"/>
</dbReference>
<feature type="region of interest" description="Disordered" evidence="1">
    <location>
        <begin position="333"/>
        <end position="355"/>
    </location>
</feature>
<organism evidence="3 4">
    <name type="scientific">Geotalea uraniireducens</name>
    <dbReference type="NCBI Taxonomy" id="351604"/>
    <lineage>
        <taxon>Bacteria</taxon>
        <taxon>Pseudomonadati</taxon>
        <taxon>Thermodesulfobacteriota</taxon>
        <taxon>Desulfuromonadia</taxon>
        <taxon>Geobacterales</taxon>
        <taxon>Geobacteraceae</taxon>
        <taxon>Geotalea</taxon>
    </lineage>
</organism>
<reference evidence="3 4" key="1">
    <citation type="submission" date="2022-12" db="EMBL/GenBank/DDBJ databases">
        <title>Polyphasic characterization of Geotalea uranireducens NIT-SL11 newly isolated from a complex of sewage sludge and microbially reduced graphene oxide.</title>
        <authorList>
            <person name="Xie L."/>
            <person name="Yoshida N."/>
            <person name="Meng L."/>
        </authorList>
    </citation>
    <scope>NUCLEOTIDE SEQUENCE [LARGE SCALE GENOMIC DNA]</scope>
    <source>
        <strain evidence="3 4">NIT-SL11</strain>
    </source>
</reference>
<protein>
    <submittedName>
        <fullName evidence="3">Ribonuclease Z</fullName>
    </submittedName>
</protein>
<name>A0ABN6VUB5_9BACT</name>
<dbReference type="PANTHER" id="PTHR46018">
    <property type="entry name" value="ZINC PHOSPHODIESTERASE ELAC PROTEIN 1"/>
    <property type="match status" value="1"/>
</dbReference>
<dbReference type="InterPro" id="IPR001279">
    <property type="entry name" value="Metallo-B-lactamas"/>
</dbReference>
<sequence>MPPLFHPALVNGPFDDPAVYIDFLFERRAILFDLGDLAPLPPRKLLRLSHVFVSHTHIDHFVGFDRLVRLTLGREKRLRLFGPPGFVSQVANRLAGYSWNLVENYPTDFTIIAAEVAAEGELLTAEFHCRKEFVREGERRERLREGVLVDEEEFLVRTAPLDHGIPSLAFALEEKNHVQIMKSRLLELELPTGPWLTELKRAILGDVDPAAPFRVQWRDGATRHERSYPLGWLRDNLTRLVPGQKVVYVTDAAFTPANAAKIVALARSADYLFIETTFLDAEAERARERGHLTARQAGELARLAGVERVVPFHFSPKHRHQEELLRRELATARREGTAPAAGLTVSDRDRDEAWG</sequence>
<dbReference type="RefSeq" id="WP_282000041.1">
    <property type="nucleotide sequence ID" value="NZ_AP027151.1"/>
</dbReference>
<dbReference type="Pfam" id="PF12706">
    <property type="entry name" value="Lactamase_B_2"/>
    <property type="match status" value="1"/>
</dbReference>
<evidence type="ECO:0000313" key="4">
    <source>
        <dbReference type="Proteomes" id="UP001317705"/>
    </source>
</evidence>
<proteinExistence type="predicted"/>
<evidence type="ECO:0000256" key="1">
    <source>
        <dbReference type="SAM" id="MobiDB-lite"/>
    </source>
</evidence>